<dbReference type="PRINTS" id="PR00625">
    <property type="entry name" value="JDOMAIN"/>
</dbReference>
<dbReference type="EMBL" id="MCBQ01006156">
    <property type="protein sequence ID" value="RKF78763.1"/>
    <property type="molecule type" value="Genomic_DNA"/>
</dbReference>
<protein>
    <submittedName>
        <fullName evidence="8">Putative J domain-containing protein C17A3.05c</fullName>
    </submittedName>
</protein>
<feature type="domain" description="J" evidence="7">
    <location>
        <begin position="49"/>
        <end position="116"/>
    </location>
</feature>
<dbReference type="Pfam" id="PF00226">
    <property type="entry name" value="DnaJ"/>
    <property type="match status" value="1"/>
</dbReference>
<feature type="compositionally biased region" description="Basic and acidic residues" evidence="5">
    <location>
        <begin position="18"/>
        <end position="36"/>
    </location>
</feature>
<dbReference type="InterPro" id="IPR036869">
    <property type="entry name" value="J_dom_sf"/>
</dbReference>
<comment type="subcellular location">
    <subcellularLocation>
        <location evidence="1">Membrane</location>
        <topology evidence="1">Single-pass membrane protein</topology>
    </subcellularLocation>
</comment>
<dbReference type="Gene3D" id="1.10.287.110">
    <property type="entry name" value="DnaJ domain"/>
    <property type="match status" value="1"/>
</dbReference>
<evidence type="ECO:0000256" key="2">
    <source>
        <dbReference type="ARBA" id="ARBA00022692"/>
    </source>
</evidence>
<evidence type="ECO:0000256" key="6">
    <source>
        <dbReference type="SAM" id="Phobius"/>
    </source>
</evidence>
<feature type="region of interest" description="Disordered" evidence="5">
    <location>
        <begin position="1"/>
        <end position="36"/>
    </location>
</feature>
<dbReference type="InterPro" id="IPR001623">
    <property type="entry name" value="DnaJ_domain"/>
</dbReference>
<accession>A0A420IW80</accession>
<keyword evidence="9" id="KW-1185">Reference proteome</keyword>
<dbReference type="AlphaFoldDB" id="A0A420IW80"/>
<feature type="region of interest" description="Disordered" evidence="5">
    <location>
        <begin position="108"/>
        <end position="148"/>
    </location>
</feature>
<proteinExistence type="predicted"/>
<dbReference type="PANTHER" id="PTHR43908">
    <property type="entry name" value="AT29763P-RELATED"/>
    <property type="match status" value="1"/>
</dbReference>
<feature type="compositionally biased region" description="Basic and acidic residues" evidence="5">
    <location>
        <begin position="108"/>
        <end position="123"/>
    </location>
</feature>
<dbReference type="SUPFAM" id="SSF46565">
    <property type="entry name" value="Chaperone J-domain"/>
    <property type="match status" value="1"/>
</dbReference>
<organism evidence="8 9">
    <name type="scientific">Golovinomyces cichoracearum</name>
    <dbReference type="NCBI Taxonomy" id="62708"/>
    <lineage>
        <taxon>Eukaryota</taxon>
        <taxon>Fungi</taxon>
        <taxon>Dikarya</taxon>
        <taxon>Ascomycota</taxon>
        <taxon>Pezizomycotina</taxon>
        <taxon>Leotiomycetes</taxon>
        <taxon>Erysiphales</taxon>
        <taxon>Erysiphaceae</taxon>
        <taxon>Golovinomyces</taxon>
    </lineage>
</organism>
<dbReference type="GO" id="GO:0071218">
    <property type="term" value="P:cellular response to misfolded protein"/>
    <property type="evidence" value="ECO:0007669"/>
    <property type="project" value="TreeGrafter"/>
</dbReference>
<dbReference type="SMART" id="SM00271">
    <property type="entry name" value="DnaJ"/>
    <property type="match status" value="1"/>
</dbReference>
<comment type="caution">
    <text evidence="8">The sequence shown here is derived from an EMBL/GenBank/DDBJ whole genome shotgun (WGS) entry which is preliminary data.</text>
</comment>
<dbReference type="GO" id="GO:0030544">
    <property type="term" value="F:Hsp70 protein binding"/>
    <property type="evidence" value="ECO:0007669"/>
    <property type="project" value="TreeGrafter"/>
</dbReference>
<dbReference type="PANTHER" id="PTHR43908:SF3">
    <property type="entry name" value="AT29763P-RELATED"/>
    <property type="match status" value="1"/>
</dbReference>
<dbReference type="CDD" id="cd06257">
    <property type="entry name" value="DnaJ"/>
    <property type="match status" value="1"/>
</dbReference>
<dbReference type="InterPro" id="IPR015399">
    <property type="entry name" value="DUF1977_DnaJ-like"/>
</dbReference>
<gene>
    <name evidence="8" type="ORF">GcM3_061008</name>
</gene>
<name>A0A420IW80_9PEZI</name>
<evidence type="ECO:0000256" key="3">
    <source>
        <dbReference type="ARBA" id="ARBA00022989"/>
    </source>
</evidence>
<sequence>MPTATASGSDPKSSGSARSRDHNQGNQDRKYTAEQKAEVLRVRRCSPTAFYDILGLEKVKKTATEAEIRKAYRRISLLTHPDKNGYEHADEAFKIVSRAFGVLSDKEKRALHDRSGGDPDSRFRGQQTSSPFSGFAGRTSGDGSRSGAYREELTPEEMFRRFFGGSAMGGFGGNPGFVFNMGGGPGIRVQPFGGATPRRRPRNANAQQEQPASLRQTIMGFLPLIIILVLPIFSSLISGFTSSPPGPTMRFDRPEQPHTFHRRTSNLKINYYIDPSEVKTFTPSKWNSLDKKAEINYVNRLNVDCQKEIQTKEDIINQAQGWFVTDPGKMLEAKNLPMAACKRLESLGMQRLS</sequence>
<keyword evidence="2 6" id="KW-0812">Transmembrane</keyword>
<dbReference type="Proteomes" id="UP000283383">
    <property type="component" value="Unassembled WGS sequence"/>
</dbReference>
<dbReference type="GO" id="GO:0005789">
    <property type="term" value="C:endoplasmic reticulum membrane"/>
    <property type="evidence" value="ECO:0007669"/>
    <property type="project" value="TreeGrafter"/>
</dbReference>
<dbReference type="PROSITE" id="PS50076">
    <property type="entry name" value="DNAJ_2"/>
    <property type="match status" value="1"/>
</dbReference>
<evidence type="ECO:0000256" key="5">
    <source>
        <dbReference type="SAM" id="MobiDB-lite"/>
    </source>
</evidence>
<evidence type="ECO:0000313" key="9">
    <source>
        <dbReference type="Proteomes" id="UP000283383"/>
    </source>
</evidence>
<dbReference type="InterPro" id="IPR051100">
    <property type="entry name" value="DnaJ_subfamily_B/C"/>
</dbReference>
<dbReference type="Pfam" id="PF09320">
    <property type="entry name" value="DUF1977"/>
    <property type="match status" value="1"/>
</dbReference>
<evidence type="ECO:0000313" key="8">
    <source>
        <dbReference type="EMBL" id="RKF78763.1"/>
    </source>
</evidence>
<reference evidence="8 9" key="1">
    <citation type="journal article" date="2018" name="BMC Genomics">
        <title>Comparative genome analyses reveal sequence features reflecting distinct modes of host-adaptation between dicot and monocot powdery mildew.</title>
        <authorList>
            <person name="Wu Y."/>
            <person name="Ma X."/>
            <person name="Pan Z."/>
            <person name="Kale S.D."/>
            <person name="Song Y."/>
            <person name="King H."/>
            <person name="Zhang Q."/>
            <person name="Presley C."/>
            <person name="Deng X."/>
            <person name="Wei C.I."/>
            <person name="Xiao S."/>
        </authorList>
    </citation>
    <scope>NUCLEOTIDE SEQUENCE [LARGE SCALE GENOMIC DNA]</scope>
    <source>
        <strain evidence="8">UMSG3</strain>
    </source>
</reference>
<evidence type="ECO:0000256" key="4">
    <source>
        <dbReference type="ARBA" id="ARBA00023136"/>
    </source>
</evidence>
<keyword evidence="4 6" id="KW-0472">Membrane</keyword>
<keyword evidence="3 6" id="KW-1133">Transmembrane helix</keyword>
<feature type="transmembrane region" description="Helical" evidence="6">
    <location>
        <begin position="218"/>
        <end position="240"/>
    </location>
</feature>
<dbReference type="STRING" id="62708.A0A420IW80"/>
<feature type="compositionally biased region" description="Polar residues" evidence="5">
    <location>
        <begin position="1"/>
        <end position="17"/>
    </location>
</feature>
<evidence type="ECO:0000256" key="1">
    <source>
        <dbReference type="ARBA" id="ARBA00004167"/>
    </source>
</evidence>
<evidence type="ECO:0000259" key="7">
    <source>
        <dbReference type="PROSITE" id="PS50076"/>
    </source>
</evidence>